<feature type="region of interest" description="Disordered" evidence="1">
    <location>
        <begin position="286"/>
        <end position="319"/>
    </location>
</feature>
<evidence type="ECO:0000259" key="2">
    <source>
        <dbReference type="Pfam" id="PF13266"/>
    </source>
</evidence>
<feature type="domain" description="DUF4057" evidence="2">
    <location>
        <begin position="67"/>
        <end position="316"/>
    </location>
</feature>
<name>A0A8T0HV19_CERPU</name>
<feature type="region of interest" description="Disordered" evidence="1">
    <location>
        <begin position="1"/>
        <end position="187"/>
    </location>
</feature>
<sequence length="319" mass="33800">MPQLEGQPGSRGMNPPGGISTINLSNWSDPTPPSASRRNIQANDDSFSQSGNEDTGSRPSAGLCESNNSRGIARIHQQGPGGNSTISFGSQSTAAENEALQKKRPGYDEKRKEMYGSGIFNETSGSCDGDAGYGGFDKAPAAGENQSSRGASPRSYGGEDRSDYTPAGHFDGAKHRELSSSNENLNDLTGRLSFSDAKAREMAGDNIFGPCPSDSAKAAAHNREPAGKRSQLTLNNILHEENPDPYGQKKHEMKSAELSGNNIFHDNASAETPLYHQRSVAKVREMSGSDIFSNDQPKARNTVGGIRKPPGGGSTILLA</sequence>
<comment type="caution">
    <text evidence="3">The sequence shown here is derived from an EMBL/GenBank/DDBJ whole genome shotgun (WGS) entry which is preliminary data.</text>
</comment>
<feature type="compositionally biased region" description="Polar residues" evidence="1">
    <location>
        <begin position="20"/>
        <end position="58"/>
    </location>
</feature>
<feature type="compositionally biased region" description="Polar residues" evidence="1">
    <location>
        <begin position="83"/>
        <end position="95"/>
    </location>
</feature>
<evidence type="ECO:0000313" key="4">
    <source>
        <dbReference type="Proteomes" id="UP000822688"/>
    </source>
</evidence>
<gene>
    <name evidence="3" type="ORF">KC19_VG252900</name>
</gene>
<dbReference type="Proteomes" id="UP000822688">
    <property type="component" value="Chromosome V"/>
</dbReference>
<evidence type="ECO:0000313" key="3">
    <source>
        <dbReference type="EMBL" id="KAG0574308.1"/>
    </source>
</evidence>
<feature type="compositionally biased region" description="Gly residues" evidence="1">
    <location>
        <begin position="310"/>
        <end position="319"/>
    </location>
</feature>
<dbReference type="PANTHER" id="PTHR31132">
    <property type="entry name" value="N-LYSINE METHYLTRANSFERASE"/>
    <property type="match status" value="1"/>
</dbReference>
<accession>A0A8T0HV19</accession>
<protein>
    <recommendedName>
        <fullName evidence="2">DUF4057 domain-containing protein</fullName>
    </recommendedName>
</protein>
<dbReference type="PANTHER" id="PTHR31132:SF13">
    <property type="entry name" value="N-LYSINE METHYLTRANSFERASE"/>
    <property type="match status" value="1"/>
</dbReference>
<dbReference type="InterPro" id="IPR025131">
    <property type="entry name" value="DUF4057"/>
</dbReference>
<keyword evidence="4" id="KW-1185">Reference proteome</keyword>
<organism evidence="3 4">
    <name type="scientific">Ceratodon purpureus</name>
    <name type="common">Fire moss</name>
    <name type="synonym">Dicranum purpureum</name>
    <dbReference type="NCBI Taxonomy" id="3225"/>
    <lineage>
        <taxon>Eukaryota</taxon>
        <taxon>Viridiplantae</taxon>
        <taxon>Streptophyta</taxon>
        <taxon>Embryophyta</taxon>
        <taxon>Bryophyta</taxon>
        <taxon>Bryophytina</taxon>
        <taxon>Bryopsida</taxon>
        <taxon>Dicranidae</taxon>
        <taxon>Pseudoditrichales</taxon>
        <taxon>Ditrichaceae</taxon>
        <taxon>Ceratodon</taxon>
    </lineage>
</organism>
<feature type="compositionally biased region" description="Basic and acidic residues" evidence="1">
    <location>
        <begin position="99"/>
        <end position="114"/>
    </location>
</feature>
<dbReference type="Pfam" id="PF13266">
    <property type="entry name" value="DUF4057"/>
    <property type="match status" value="1"/>
</dbReference>
<feature type="region of interest" description="Disordered" evidence="1">
    <location>
        <begin position="207"/>
        <end position="234"/>
    </location>
</feature>
<evidence type="ECO:0000256" key="1">
    <source>
        <dbReference type="SAM" id="MobiDB-lite"/>
    </source>
</evidence>
<dbReference type="AlphaFoldDB" id="A0A8T0HV19"/>
<reference evidence="3" key="1">
    <citation type="submission" date="2020-06" db="EMBL/GenBank/DDBJ databases">
        <title>WGS assembly of Ceratodon purpureus strain R40.</title>
        <authorList>
            <person name="Carey S.B."/>
            <person name="Jenkins J."/>
            <person name="Shu S."/>
            <person name="Lovell J.T."/>
            <person name="Sreedasyam A."/>
            <person name="Maumus F."/>
            <person name="Tiley G.P."/>
            <person name="Fernandez-Pozo N."/>
            <person name="Barry K."/>
            <person name="Chen C."/>
            <person name="Wang M."/>
            <person name="Lipzen A."/>
            <person name="Daum C."/>
            <person name="Saski C.A."/>
            <person name="Payton A.C."/>
            <person name="Mcbreen J.C."/>
            <person name="Conrad R.E."/>
            <person name="Kollar L.M."/>
            <person name="Olsson S."/>
            <person name="Huttunen S."/>
            <person name="Landis J.B."/>
            <person name="Wickett N.J."/>
            <person name="Johnson M.G."/>
            <person name="Rensing S.A."/>
            <person name="Grimwood J."/>
            <person name="Schmutz J."/>
            <person name="Mcdaniel S.F."/>
        </authorList>
    </citation>
    <scope>NUCLEOTIDE SEQUENCE</scope>
    <source>
        <strain evidence="3">R40</strain>
    </source>
</reference>
<proteinExistence type="predicted"/>
<dbReference type="EMBL" id="CM026426">
    <property type="protein sequence ID" value="KAG0574308.1"/>
    <property type="molecule type" value="Genomic_DNA"/>
</dbReference>